<dbReference type="AlphaFoldDB" id="A0A498JQI3"/>
<reference evidence="1 2" key="1">
    <citation type="submission" date="2018-10" db="EMBL/GenBank/DDBJ databases">
        <title>A high-quality apple genome assembly.</title>
        <authorList>
            <person name="Hu J."/>
        </authorList>
    </citation>
    <scope>NUCLEOTIDE SEQUENCE [LARGE SCALE GENOMIC DNA]</scope>
    <source>
        <strain evidence="2">cv. HFTH1</strain>
        <tissue evidence="1">Young leaf</tissue>
    </source>
</reference>
<keyword evidence="2" id="KW-1185">Reference proteome</keyword>
<comment type="caution">
    <text evidence="1">The sequence shown here is derived from an EMBL/GenBank/DDBJ whole genome shotgun (WGS) entry which is preliminary data.</text>
</comment>
<evidence type="ECO:0000313" key="1">
    <source>
        <dbReference type="EMBL" id="RXH97306.1"/>
    </source>
</evidence>
<sequence length="111" mass="12555">MIGSPQWLSSKDFMSTGFSRKAEQKKSIATPLKSHSSHYLKLQHAKNHIEQLLNQGHCWEFVKSKARKRNPTRGRTKVSPTDLSSLMMSKIGARQISLPLSSIASMEDKRC</sequence>
<proteinExistence type="predicted"/>
<organism evidence="1 2">
    <name type="scientific">Malus domestica</name>
    <name type="common">Apple</name>
    <name type="synonym">Pyrus malus</name>
    <dbReference type="NCBI Taxonomy" id="3750"/>
    <lineage>
        <taxon>Eukaryota</taxon>
        <taxon>Viridiplantae</taxon>
        <taxon>Streptophyta</taxon>
        <taxon>Embryophyta</taxon>
        <taxon>Tracheophyta</taxon>
        <taxon>Spermatophyta</taxon>
        <taxon>Magnoliopsida</taxon>
        <taxon>eudicotyledons</taxon>
        <taxon>Gunneridae</taxon>
        <taxon>Pentapetalae</taxon>
        <taxon>rosids</taxon>
        <taxon>fabids</taxon>
        <taxon>Rosales</taxon>
        <taxon>Rosaceae</taxon>
        <taxon>Amygdaloideae</taxon>
        <taxon>Maleae</taxon>
        <taxon>Malus</taxon>
    </lineage>
</organism>
<gene>
    <name evidence="1" type="ORF">DVH24_035974</name>
</gene>
<name>A0A498JQI3_MALDO</name>
<evidence type="ECO:0000313" key="2">
    <source>
        <dbReference type="Proteomes" id="UP000290289"/>
    </source>
</evidence>
<dbReference type="Proteomes" id="UP000290289">
    <property type="component" value="Chromosome 6"/>
</dbReference>
<dbReference type="EMBL" id="RDQH01000332">
    <property type="protein sequence ID" value="RXH97306.1"/>
    <property type="molecule type" value="Genomic_DNA"/>
</dbReference>
<accession>A0A498JQI3</accession>
<protein>
    <submittedName>
        <fullName evidence="1">Uncharacterized protein</fullName>
    </submittedName>
</protein>